<comment type="caution">
    <text evidence="2">The sequence shown here is derived from an EMBL/GenBank/DDBJ whole genome shotgun (WGS) entry which is preliminary data.</text>
</comment>
<evidence type="ECO:0000313" key="2">
    <source>
        <dbReference type="EMBL" id="MBD2840805.1"/>
    </source>
</evidence>
<feature type="transmembrane region" description="Helical" evidence="1">
    <location>
        <begin position="91"/>
        <end position="110"/>
    </location>
</feature>
<proteinExistence type="predicted"/>
<dbReference type="RefSeq" id="WP_190786401.1">
    <property type="nucleotide sequence ID" value="NZ_JACXLC010000001.1"/>
</dbReference>
<gene>
    <name evidence="2" type="ORF">IB285_00880</name>
</gene>
<keyword evidence="1" id="KW-1133">Transmembrane helix</keyword>
<feature type="transmembrane region" description="Helical" evidence="1">
    <location>
        <begin position="116"/>
        <end position="138"/>
    </location>
</feature>
<keyword evidence="1" id="KW-0472">Membrane</keyword>
<feature type="transmembrane region" description="Helical" evidence="1">
    <location>
        <begin position="12"/>
        <end position="28"/>
    </location>
</feature>
<dbReference type="EMBL" id="JACXLC010000001">
    <property type="protein sequence ID" value="MBD2840805.1"/>
    <property type="molecule type" value="Genomic_DNA"/>
</dbReference>
<dbReference type="Proteomes" id="UP000635384">
    <property type="component" value="Unassembled WGS sequence"/>
</dbReference>
<name>A0ABR8KKN7_9SPHN</name>
<accession>A0ABR8KKN7</accession>
<keyword evidence="1" id="KW-0812">Transmembrane</keyword>
<sequence length="174" mass="18949">MLEVIFENRALAQQFVSILLGLAMLRWGGAPERAVACVFVGLLILPIVVIEAITGDALIFAGGGVYFATMDTVTAIAFTMIALYANRNYTLWIAGFQVVAASAHAVRFAVDVVTPLAHAVLVIGPSYFQIILMALGLFRHIRRKKLYGEYRDWRVPIRFPFGPGNLAGPAGKNP</sequence>
<feature type="transmembrane region" description="Helical" evidence="1">
    <location>
        <begin position="35"/>
        <end position="53"/>
    </location>
</feature>
<evidence type="ECO:0008006" key="4">
    <source>
        <dbReference type="Google" id="ProtNLM"/>
    </source>
</evidence>
<feature type="transmembrane region" description="Helical" evidence="1">
    <location>
        <begin position="59"/>
        <end position="84"/>
    </location>
</feature>
<protein>
    <recommendedName>
        <fullName evidence="4">Rod shape-determining protein MreD</fullName>
    </recommendedName>
</protein>
<evidence type="ECO:0000313" key="3">
    <source>
        <dbReference type="Proteomes" id="UP000635384"/>
    </source>
</evidence>
<keyword evidence="3" id="KW-1185">Reference proteome</keyword>
<organism evidence="2 3">
    <name type="scientific">Erythrobacter rubeus</name>
    <dbReference type="NCBI Taxonomy" id="2760803"/>
    <lineage>
        <taxon>Bacteria</taxon>
        <taxon>Pseudomonadati</taxon>
        <taxon>Pseudomonadota</taxon>
        <taxon>Alphaproteobacteria</taxon>
        <taxon>Sphingomonadales</taxon>
        <taxon>Erythrobacteraceae</taxon>
        <taxon>Erythrobacter/Porphyrobacter group</taxon>
        <taxon>Erythrobacter</taxon>
    </lineage>
</organism>
<reference evidence="2 3" key="1">
    <citation type="submission" date="2020-09" db="EMBL/GenBank/DDBJ databases">
        <authorList>
            <person name="Yoon J.-W."/>
        </authorList>
    </citation>
    <scope>NUCLEOTIDE SEQUENCE [LARGE SCALE GENOMIC DNA]</scope>
    <source>
        <strain evidence="2 3">KMU-140</strain>
    </source>
</reference>
<evidence type="ECO:0000256" key="1">
    <source>
        <dbReference type="SAM" id="Phobius"/>
    </source>
</evidence>